<proteinExistence type="predicted"/>
<keyword evidence="2" id="KW-1185">Reference proteome</keyword>
<organism evidence="1 2">
    <name type="scientific">Dictyobacter vulcani</name>
    <dbReference type="NCBI Taxonomy" id="2607529"/>
    <lineage>
        <taxon>Bacteria</taxon>
        <taxon>Bacillati</taxon>
        <taxon>Chloroflexota</taxon>
        <taxon>Ktedonobacteria</taxon>
        <taxon>Ktedonobacterales</taxon>
        <taxon>Dictyobacteraceae</taxon>
        <taxon>Dictyobacter</taxon>
    </lineage>
</organism>
<dbReference type="Proteomes" id="UP000326912">
    <property type="component" value="Unassembled WGS sequence"/>
</dbReference>
<gene>
    <name evidence="1" type="ORF">KDW_40570</name>
</gene>
<protein>
    <submittedName>
        <fullName evidence="1">Uncharacterized protein</fullName>
    </submittedName>
</protein>
<accession>A0A5J4KPV5</accession>
<sequence length="182" mass="21939">MSESISLENYKKAFARDGSLRDLYIYKTQRNDWECLLNYIQKRSDFTNILFVDQHPHPLNVDIQDLFHMASDHAVLLRIDANQLQLHCHFFEMQEIELDLDPRDINTDDRLNRLMEFMHDISVLLKKSIFLTPENMENVHYYSYHPETNEGKWSLPEWESYKLHSFKDIPGIIDEIEKRHRK</sequence>
<evidence type="ECO:0000313" key="2">
    <source>
        <dbReference type="Proteomes" id="UP000326912"/>
    </source>
</evidence>
<dbReference type="RefSeq" id="WP_151757712.1">
    <property type="nucleotide sequence ID" value="NZ_BKZW01000002.1"/>
</dbReference>
<evidence type="ECO:0000313" key="1">
    <source>
        <dbReference type="EMBL" id="GER89895.1"/>
    </source>
</evidence>
<dbReference type="AlphaFoldDB" id="A0A5J4KPV5"/>
<comment type="caution">
    <text evidence="1">The sequence shown here is derived from an EMBL/GenBank/DDBJ whole genome shotgun (WGS) entry which is preliminary data.</text>
</comment>
<name>A0A5J4KPV5_9CHLR</name>
<dbReference type="EMBL" id="BKZW01000002">
    <property type="protein sequence ID" value="GER89895.1"/>
    <property type="molecule type" value="Genomic_DNA"/>
</dbReference>
<reference evidence="1 2" key="1">
    <citation type="submission" date="2019-10" db="EMBL/GenBank/DDBJ databases">
        <title>Dictyobacter vulcani sp. nov., within the class Ktedonobacteria, isolated from soil of volcanic Mt. Zao.</title>
        <authorList>
            <person name="Zheng Y."/>
            <person name="Wang C.M."/>
            <person name="Sakai Y."/>
            <person name="Abe K."/>
            <person name="Yokota A."/>
            <person name="Yabe S."/>
        </authorList>
    </citation>
    <scope>NUCLEOTIDE SEQUENCE [LARGE SCALE GENOMIC DNA]</scope>
    <source>
        <strain evidence="1 2">W12</strain>
    </source>
</reference>